<dbReference type="KEGG" id="apln:108743427"/>
<dbReference type="InterPro" id="IPR006195">
    <property type="entry name" value="aa-tRNA-synth_II"/>
</dbReference>
<keyword evidence="5" id="KW-0067">ATP-binding</keyword>
<reference evidence="10 11" key="1">
    <citation type="submission" date="2025-04" db="UniProtKB">
        <authorList>
            <consortium name="RefSeq"/>
        </authorList>
    </citation>
    <scope>IDENTIFICATION</scope>
    <source>
        <tissue evidence="10 11">Entire body</tissue>
    </source>
</reference>
<dbReference type="SUPFAM" id="SSF55681">
    <property type="entry name" value="Class II aaRS and biotin synthetases"/>
    <property type="match status" value="1"/>
</dbReference>
<evidence type="ECO:0000313" key="10">
    <source>
        <dbReference type="RefSeq" id="XP_018334497.1"/>
    </source>
</evidence>
<dbReference type="InterPro" id="IPR002317">
    <property type="entry name" value="Ser-tRNA-ligase_type_1"/>
</dbReference>
<name>A0A1W4XNZ8_AGRPL</name>
<dbReference type="GO" id="GO:0005524">
    <property type="term" value="F:ATP binding"/>
    <property type="evidence" value="ECO:0007669"/>
    <property type="project" value="UniProtKB-KW"/>
</dbReference>
<feature type="domain" description="Aminoacyl-transfer RNA synthetases class-II family profile" evidence="8">
    <location>
        <begin position="1"/>
        <end position="174"/>
    </location>
</feature>
<evidence type="ECO:0000256" key="1">
    <source>
        <dbReference type="ARBA" id="ARBA00010728"/>
    </source>
</evidence>
<dbReference type="RefSeq" id="XP_025836114.1">
    <property type="nucleotide sequence ID" value="XM_025980329.1"/>
</dbReference>
<keyword evidence="9" id="KW-1185">Reference proteome</keyword>
<dbReference type="AlphaFoldDB" id="A0A1W4XNZ8"/>
<dbReference type="GeneID" id="108743427"/>
<keyword evidence="4" id="KW-0547">Nucleotide-binding</keyword>
<dbReference type="GO" id="GO:0006434">
    <property type="term" value="P:seryl-tRNA aminoacylation"/>
    <property type="evidence" value="ECO:0007669"/>
    <property type="project" value="InterPro"/>
</dbReference>
<dbReference type="PROSITE" id="PS50862">
    <property type="entry name" value="AA_TRNA_LIGASE_II"/>
    <property type="match status" value="1"/>
</dbReference>
<evidence type="ECO:0000313" key="11">
    <source>
        <dbReference type="RefSeq" id="XP_025836114.1"/>
    </source>
</evidence>
<dbReference type="Gene3D" id="3.30.930.10">
    <property type="entry name" value="Bira Bifunctional Protein, Domain 2"/>
    <property type="match status" value="1"/>
</dbReference>
<dbReference type="InterPro" id="IPR002314">
    <property type="entry name" value="aa-tRNA-synt_IIb"/>
</dbReference>
<evidence type="ECO:0000256" key="2">
    <source>
        <dbReference type="ARBA" id="ARBA00012840"/>
    </source>
</evidence>
<dbReference type="PANTHER" id="PTHR11778">
    <property type="entry name" value="SERYL-TRNA SYNTHETASE"/>
    <property type="match status" value="1"/>
</dbReference>
<dbReference type="EC" id="6.1.1.11" evidence="2"/>
<dbReference type="Proteomes" id="UP000192223">
    <property type="component" value="Unplaced"/>
</dbReference>
<keyword evidence="6" id="KW-0030">Aminoacyl-tRNA synthetase</keyword>
<dbReference type="RefSeq" id="XP_018334497.1">
    <property type="nucleotide sequence ID" value="XM_018478995.2"/>
</dbReference>
<dbReference type="STRING" id="224129.A0A1W4XNZ8"/>
<dbReference type="GO" id="GO:0004828">
    <property type="term" value="F:serine-tRNA ligase activity"/>
    <property type="evidence" value="ECO:0007669"/>
    <property type="project" value="UniProtKB-EC"/>
</dbReference>
<dbReference type="CTD" id="41862"/>
<evidence type="ECO:0000256" key="6">
    <source>
        <dbReference type="ARBA" id="ARBA00023146"/>
    </source>
</evidence>
<protein>
    <recommendedName>
        <fullName evidence="2">serine--tRNA ligase</fullName>
        <ecNumber evidence="2">6.1.1.11</ecNumber>
    </recommendedName>
    <alternativeName>
        <fullName evidence="7">Seryl-tRNA synthetase</fullName>
    </alternativeName>
</protein>
<organism evidence="9 10">
    <name type="scientific">Agrilus planipennis</name>
    <name type="common">Emerald ash borer</name>
    <name type="synonym">Agrilus marcopoli</name>
    <dbReference type="NCBI Taxonomy" id="224129"/>
    <lineage>
        <taxon>Eukaryota</taxon>
        <taxon>Metazoa</taxon>
        <taxon>Ecdysozoa</taxon>
        <taxon>Arthropoda</taxon>
        <taxon>Hexapoda</taxon>
        <taxon>Insecta</taxon>
        <taxon>Pterygota</taxon>
        <taxon>Neoptera</taxon>
        <taxon>Endopterygota</taxon>
        <taxon>Coleoptera</taxon>
        <taxon>Polyphaga</taxon>
        <taxon>Elateriformia</taxon>
        <taxon>Buprestoidea</taxon>
        <taxon>Buprestidae</taxon>
        <taxon>Agrilinae</taxon>
        <taxon>Agrilus</taxon>
    </lineage>
</organism>
<comment type="similarity">
    <text evidence="1">Belongs to the class-II aminoacyl-tRNA synthetase family. Type-1 seryl-tRNA synthetase subfamily.</text>
</comment>
<evidence type="ECO:0000313" key="9">
    <source>
        <dbReference type="Proteomes" id="UP000192223"/>
    </source>
</evidence>
<evidence type="ECO:0000256" key="7">
    <source>
        <dbReference type="ARBA" id="ARBA00031113"/>
    </source>
</evidence>
<dbReference type="OrthoDB" id="10264585at2759"/>
<accession>A0A1W4XNZ8</accession>
<dbReference type="Pfam" id="PF00587">
    <property type="entry name" value="tRNA-synt_2b"/>
    <property type="match status" value="1"/>
</dbReference>
<gene>
    <name evidence="10 11" type="primary">LOC108743427</name>
</gene>
<keyword evidence="3 10" id="KW-0436">Ligase</keyword>
<evidence type="ECO:0000256" key="4">
    <source>
        <dbReference type="ARBA" id="ARBA00022741"/>
    </source>
</evidence>
<evidence type="ECO:0000259" key="8">
    <source>
        <dbReference type="PROSITE" id="PS50862"/>
    </source>
</evidence>
<proteinExistence type="inferred from homology"/>
<dbReference type="PRINTS" id="PR00981">
    <property type="entry name" value="TRNASYNTHSER"/>
</dbReference>
<dbReference type="InterPro" id="IPR045864">
    <property type="entry name" value="aa-tRNA-synth_II/BPL/LPL"/>
</dbReference>
<evidence type="ECO:0000256" key="3">
    <source>
        <dbReference type="ARBA" id="ARBA00022598"/>
    </source>
</evidence>
<sequence>MSLAGFLMNKTFSRRELPTKLAAVSRCYRAETSSTSEERGIYRVHEFTKVEMFVISTPESSEDHLEELITIEQDLFGDMGLYLRVLDMPPHELGAPAYRKYDIEAWLPGRKIFGEISSCSNCTDYQSRRLNIKYSSDNDLRYVHTLNGTACAIPRMLIALTETYQTEKGSIEVPNVLQKYMNNKMAIGRQKTIPELKLVKNKKEK</sequence>
<evidence type="ECO:0000256" key="5">
    <source>
        <dbReference type="ARBA" id="ARBA00022840"/>
    </source>
</evidence>